<keyword evidence="1" id="KW-0175">Coiled coil</keyword>
<accession>A0A8J2WSH1</accession>
<dbReference type="GO" id="GO:0005524">
    <property type="term" value="F:ATP binding"/>
    <property type="evidence" value="ECO:0007669"/>
    <property type="project" value="InterPro"/>
</dbReference>
<protein>
    <recommendedName>
        <fullName evidence="3">AAA+ ATPase domain-containing protein</fullName>
    </recommendedName>
</protein>
<dbReference type="EMBL" id="CAKKNE010000001">
    <property type="protein sequence ID" value="CAH0365514.1"/>
    <property type="molecule type" value="Genomic_DNA"/>
</dbReference>
<dbReference type="Pfam" id="PF07724">
    <property type="entry name" value="AAA_2"/>
    <property type="match status" value="1"/>
</dbReference>
<name>A0A8J2WSH1_9STRA</name>
<dbReference type="Proteomes" id="UP000789595">
    <property type="component" value="Unassembled WGS sequence"/>
</dbReference>
<dbReference type="InterPro" id="IPR050052">
    <property type="entry name" value="ATP-dep_Clp_protease_ClpX"/>
</dbReference>
<feature type="coiled-coil region" evidence="1">
    <location>
        <begin position="76"/>
        <end position="103"/>
    </location>
</feature>
<dbReference type="SMART" id="SM00382">
    <property type="entry name" value="AAA"/>
    <property type="match status" value="1"/>
</dbReference>
<dbReference type="Gene3D" id="3.40.50.300">
    <property type="entry name" value="P-loop containing nucleotide triphosphate hydrolases"/>
    <property type="match status" value="1"/>
</dbReference>
<evidence type="ECO:0000313" key="5">
    <source>
        <dbReference type="Proteomes" id="UP000789595"/>
    </source>
</evidence>
<reference evidence="4" key="1">
    <citation type="submission" date="2021-11" db="EMBL/GenBank/DDBJ databases">
        <authorList>
            <consortium name="Genoscope - CEA"/>
            <person name="William W."/>
        </authorList>
    </citation>
    <scope>NUCLEOTIDE SEQUENCE</scope>
</reference>
<sequence length="465" mass="50754">MAYYGGPARRAARLAARRFSQRKNAVNGKDDRTIAPLPGREFPKPHSPLWLALRSPVQTQPEEIVAQRAAQKAAAADAAAKAADDARRKAERAAEKVAEKRAEKQFDDMMSGKGYANVSPSTLAGPVGSADVTPSDRVAKLRNFAMTPLELKSELDEMVVGQDNAKKALSVAFCEHFHHARRCIEEPDRSSKMWHKKNILLVGPTGTGKTQLCRALARVVDAPYVKADATTFSATGFVGRDVDDVIHQLHEVDNEAAPFGVVHIDEVDKICPRGLISGTVNTRDVQTALLKLMEDAEVPLKGKKGDSRKLFSTKHVLFVFSGAFEQLSSVYASEGVKAPEPSDLINAGLLHEFVGRVPIRCALEPLSVDHLLSIMESDSEISPLTQYRDMFAAHAIDLSWDTEALRTIAERAHAHGLGARALVAELDAVFREFAFALPGSSVTELKVTEDLVSKPEEELRRLLAV</sequence>
<dbReference type="GO" id="GO:0051603">
    <property type="term" value="P:proteolysis involved in protein catabolic process"/>
    <property type="evidence" value="ECO:0007669"/>
    <property type="project" value="TreeGrafter"/>
</dbReference>
<dbReference type="GO" id="GO:0016887">
    <property type="term" value="F:ATP hydrolysis activity"/>
    <property type="evidence" value="ECO:0007669"/>
    <property type="project" value="InterPro"/>
</dbReference>
<dbReference type="InterPro" id="IPR003959">
    <property type="entry name" value="ATPase_AAA_core"/>
</dbReference>
<dbReference type="InterPro" id="IPR027417">
    <property type="entry name" value="P-loop_NTPase"/>
</dbReference>
<dbReference type="AlphaFoldDB" id="A0A8J2WSH1"/>
<organism evidence="4 5">
    <name type="scientific">Pelagomonas calceolata</name>
    <dbReference type="NCBI Taxonomy" id="35677"/>
    <lineage>
        <taxon>Eukaryota</taxon>
        <taxon>Sar</taxon>
        <taxon>Stramenopiles</taxon>
        <taxon>Ochrophyta</taxon>
        <taxon>Pelagophyceae</taxon>
        <taxon>Pelagomonadales</taxon>
        <taxon>Pelagomonadaceae</taxon>
        <taxon>Pelagomonas</taxon>
    </lineage>
</organism>
<proteinExistence type="predicted"/>
<keyword evidence="5" id="KW-1185">Reference proteome</keyword>
<evidence type="ECO:0000259" key="3">
    <source>
        <dbReference type="SMART" id="SM00382"/>
    </source>
</evidence>
<dbReference type="InterPro" id="IPR003593">
    <property type="entry name" value="AAA+_ATPase"/>
</dbReference>
<evidence type="ECO:0000313" key="4">
    <source>
        <dbReference type="EMBL" id="CAH0365514.1"/>
    </source>
</evidence>
<comment type="caution">
    <text evidence="4">The sequence shown here is derived from an EMBL/GenBank/DDBJ whole genome shotgun (WGS) entry which is preliminary data.</text>
</comment>
<feature type="domain" description="AAA+ ATPase" evidence="3">
    <location>
        <begin position="195"/>
        <end position="304"/>
    </location>
</feature>
<dbReference type="SUPFAM" id="SSF52540">
    <property type="entry name" value="P-loop containing nucleoside triphosphate hydrolases"/>
    <property type="match status" value="1"/>
</dbReference>
<evidence type="ECO:0000256" key="1">
    <source>
        <dbReference type="SAM" id="Coils"/>
    </source>
</evidence>
<evidence type="ECO:0000256" key="2">
    <source>
        <dbReference type="SAM" id="MobiDB-lite"/>
    </source>
</evidence>
<dbReference type="PANTHER" id="PTHR48102">
    <property type="entry name" value="ATP-DEPENDENT CLP PROTEASE ATP-BINDING SUBUNIT CLPX-LIKE, MITOCHONDRIAL-RELATED"/>
    <property type="match status" value="1"/>
</dbReference>
<dbReference type="OrthoDB" id="1721884at2759"/>
<feature type="region of interest" description="Disordered" evidence="2">
    <location>
        <begin position="21"/>
        <end position="47"/>
    </location>
</feature>
<dbReference type="PANTHER" id="PTHR48102:SF7">
    <property type="entry name" value="ATP-DEPENDENT CLP PROTEASE ATP-BINDING SUBUNIT CLPX-LIKE, MITOCHONDRIAL"/>
    <property type="match status" value="1"/>
</dbReference>
<gene>
    <name evidence="4" type="ORF">PECAL_1P19580</name>
</gene>
<dbReference type="Gene3D" id="1.10.8.60">
    <property type="match status" value="1"/>
</dbReference>